<evidence type="ECO:0000256" key="7">
    <source>
        <dbReference type="ARBA" id="ARBA00022777"/>
    </source>
</evidence>
<dbReference type="GO" id="GO:0000155">
    <property type="term" value="F:phosphorelay sensor kinase activity"/>
    <property type="evidence" value="ECO:0007669"/>
    <property type="project" value="InterPro"/>
</dbReference>
<comment type="caution">
    <text evidence="15">The sequence shown here is derived from an EMBL/GenBank/DDBJ whole genome shotgun (WGS) entry which is preliminary data.</text>
</comment>
<evidence type="ECO:0000256" key="9">
    <source>
        <dbReference type="ARBA" id="ARBA00023012"/>
    </source>
</evidence>
<dbReference type="InterPro" id="IPR036890">
    <property type="entry name" value="HATPase_C_sf"/>
</dbReference>
<dbReference type="Gene3D" id="1.10.287.130">
    <property type="match status" value="1"/>
</dbReference>
<keyword evidence="8 12" id="KW-1133">Transmembrane helix</keyword>
<keyword evidence="4" id="KW-0597">Phosphoprotein</keyword>
<evidence type="ECO:0000256" key="6">
    <source>
        <dbReference type="ARBA" id="ARBA00022692"/>
    </source>
</evidence>
<dbReference type="Pfam" id="PF00512">
    <property type="entry name" value="HisKA"/>
    <property type="match status" value="1"/>
</dbReference>
<dbReference type="InterPro" id="IPR003660">
    <property type="entry name" value="HAMP_dom"/>
</dbReference>
<reference evidence="15 16" key="1">
    <citation type="submission" date="2019-01" db="EMBL/GenBank/DDBJ databases">
        <title>Nocardioides guangzhouensis sp. nov., an actinobacterium isolated from soil.</title>
        <authorList>
            <person name="Fu Y."/>
            <person name="Cai Y."/>
            <person name="Lin Z."/>
            <person name="Chen P."/>
        </authorList>
    </citation>
    <scope>NUCLEOTIDE SEQUENCE [LARGE SCALE GENOMIC DNA]</scope>
    <source>
        <strain evidence="15 16">NBRC 105384</strain>
    </source>
</reference>
<evidence type="ECO:0000256" key="4">
    <source>
        <dbReference type="ARBA" id="ARBA00022553"/>
    </source>
</evidence>
<dbReference type="CDD" id="cd06225">
    <property type="entry name" value="HAMP"/>
    <property type="match status" value="1"/>
</dbReference>
<dbReference type="Pfam" id="PF00672">
    <property type="entry name" value="HAMP"/>
    <property type="match status" value="1"/>
</dbReference>
<evidence type="ECO:0000256" key="8">
    <source>
        <dbReference type="ARBA" id="ARBA00022989"/>
    </source>
</evidence>
<dbReference type="InterPro" id="IPR003661">
    <property type="entry name" value="HisK_dim/P_dom"/>
</dbReference>
<evidence type="ECO:0000256" key="10">
    <source>
        <dbReference type="ARBA" id="ARBA00023136"/>
    </source>
</evidence>
<dbReference type="PANTHER" id="PTHR45436:SF5">
    <property type="entry name" value="SENSOR HISTIDINE KINASE TRCS"/>
    <property type="match status" value="1"/>
</dbReference>
<dbReference type="AlphaFoldDB" id="A0A4Q5J2D0"/>
<dbReference type="InterPro" id="IPR004358">
    <property type="entry name" value="Sig_transdc_His_kin-like_C"/>
</dbReference>
<proteinExistence type="predicted"/>
<protein>
    <recommendedName>
        <fullName evidence="3">histidine kinase</fullName>
        <ecNumber evidence="3">2.7.13.3</ecNumber>
    </recommendedName>
</protein>
<dbReference type="SMART" id="SM00304">
    <property type="entry name" value="HAMP"/>
    <property type="match status" value="1"/>
</dbReference>
<dbReference type="InterPro" id="IPR003594">
    <property type="entry name" value="HATPase_dom"/>
</dbReference>
<evidence type="ECO:0000256" key="5">
    <source>
        <dbReference type="ARBA" id="ARBA00022679"/>
    </source>
</evidence>
<organism evidence="15 16">
    <name type="scientific">Nocardioides iriomotensis</name>
    <dbReference type="NCBI Taxonomy" id="715784"/>
    <lineage>
        <taxon>Bacteria</taxon>
        <taxon>Bacillati</taxon>
        <taxon>Actinomycetota</taxon>
        <taxon>Actinomycetes</taxon>
        <taxon>Propionibacteriales</taxon>
        <taxon>Nocardioidaceae</taxon>
        <taxon>Nocardioides</taxon>
    </lineage>
</organism>
<dbReference type="SUPFAM" id="SSF55874">
    <property type="entry name" value="ATPase domain of HSP90 chaperone/DNA topoisomerase II/histidine kinase"/>
    <property type="match status" value="1"/>
</dbReference>
<feature type="compositionally biased region" description="Basic and acidic residues" evidence="11">
    <location>
        <begin position="102"/>
        <end position="113"/>
    </location>
</feature>
<keyword evidence="5" id="KW-0808">Transferase</keyword>
<dbReference type="EMBL" id="SDPU01000020">
    <property type="protein sequence ID" value="RYU12730.1"/>
    <property type="molecule type" value="Genomic_DNA"/>
</dbReference>
<dbReference type="RefSeq" id="WP_129986549.1">
    <property type="nucleotide sequence ID" value="NZ_SDPU01000020.1"/>
</dbReference>
<dbReference type="CDD" id="cd00082">
    <property type="entry name" value="HisKA"/>
    <property type="match status" value="1"/>
</dbReference>
<gene>
    <name evidence="15" type="ORF">ETU37_07070</name>
</gene>
<evidence type="ECO:0000313" key="16">
    <source>
        <dbReference type="Proteomes" id="UP000291189"/>
    </source>
</evidence>
<evidence type="ECO:0000256" key="2">
    <source>
        <dbReference type="ARBA" id="ARBA00004236"/>
    </source>
</evidence>
<dbReference type="Gene3D" id="6.10.340.10">
    <property type="match status" value="1"/>
</dbReference>
<dbReference type="SMART" id="SM00387">
    <property type="entry name" value="HATPase_c"/>
    <property type="match status" value="1"/>
</dbReference>
<dbReference type="GO" id="GO:0005886">
    <property type="term" value="C:plasma membrane"/>
    <property type="evidence" value="ECO:0007669"/>
    <property type="project" value="UniProtKB-SubCell"/>
</dbReference>
<comment type="catalytic activity">
    <reaction evidence="1">
        <text>ATP + protein L-histidine = ADP + protein N-phospho-L-histidine.</text>
        <dbReference type="EC" id="2.7.13.3"/>
    </reaction>
</comment>
<dbReference type="InterPro" id="IPR036097">
    <property type="entry name" value="HisK_dim/P_sf"/>
</dbReference>
<accession>A0A4Q5J2D0</accession>
<keyword evidence="7 15" id="KW-0418">Kinase</keyword>
<dbReference type="InterPro" id="IPR005467">
    <property type="entry name" value="His_kinase_dom"/>
</dbReference>
<dbReference type="PROSITE" id="PS50885">
    <property type="entry name" value="HAMP"/>
    <property type="match status" value="1"/>
</dbReference>
<dbReference type="Pfam" id="PF02518">
    <property type="entry name" value="HATPase_c"/>
    <property type="match status" value="1"/>
</dbReference>
<dbReference type="SUPFAM" id="SSF47384">
    <property type="entry name" value="Homodimeric domain of signal transducing histidine kinase"/>
    <property type="match status" value="1"/>
</dbReference>
<keyword evidence="6 12" id="KW-0812">Transmembrane</keyword>
<dbReference type="Gene3D" id="3.30.565.10">
    <property type="entry name" value="Histidine kinase-like ATPase, C-terminal domain"/>
    <property type="match status" value="1"/>
</dbReference>
<feature type="region of interest" description="Disordered" evidence="11">
    <location>
        <begin position="100"/>
        <end position="119"/>
    </location>
</feature>
<feature type="domain" description="HAMP" evidence="14">
    <location>
        <begin position="183"/>
        <end position="236"/>
    </location>
</feature>
<dbReference type="Proteomes" id="UP000291189">
    <property type="component" value="Unassembled WGS sequence"/>
</dbReference>
<evidence type="ECO:0000259" key="13">
    <source>
        <dbReference type="PROSITE" id="PS50109"/>
    </source>
</evidence>
<dbReference type="PRINTS" id="PR00344">
    <property type="entry name" value="BCTRLSENSOR"/>
</dbReference>
<dbReference type="CDD" id="cd00075">
    <property type="entry name" value="HATPase"/>
    <property type="match status" value="1"/>
</dbReference>
<evidence type="ECO:0000256" key="12">
    <source>
        <dbReference type="SAM" id="Phobius"/>
    </source>
</evidence>
<dbReference type="PROSITE" id="PS50109">
    <property type="entry name" value="HIS_KIN"/>
    <property type="match status" value="1"/>
</dbReference>
<dbReference type="SMART" id="SM00388">
    <property type="entry name" value="HisKA"/>
    <property type="match status" value="1"/>
</dbReference>
<keyword evidence="10 12" id="KW-0472">Membrane</keyword>
<evidence type="ECO:0000313" key="15">
    <source>
        <dbReference type="EMBL" id="RYU12730.1"/>
    </source>
</evidence>
<sequence length="451" mass="47360">MPRLLPRSVRARTTLVAGLVVAATLALASVLLVAGLTRSLAASSDDVARSRAATLAAQLAAGTLPAEVDAIGDDSFAQVVDGEGHVLAASESIVGAPAVSDLRPRGTDPEVHTMRGVPDDDETEDYRVWALAARTSDGGPAVVYVGPSLESAQEAGASLVSGLLVAVPLLVVALCGLVWVLVGRTLRPVETIRAGVAAVDGQVLDRRVPEPPTGDEVARLAVTMNAMLARLEEADTRQREFVAHASHDLQSPLTALRAELEVALADPERADWPAVARGALAESDRMETLVRDLLFLARSDAGGGDRPPRLLDLDDVVREEIERARTSSPVPLACSLQPAPVRGHRDDLARLVRNLLSNAVRHARSAVTVTLAAEEGHAVLHVADDGAGVPADDRERVFERFVRLDEARRRTGLADEGTGLGLAIVRSVAAAHGGTARLLDGSTVEVRLPTA</sequence>
<dbReference type="PANTHER" id="PTHR45436">
    <property type="entry name" value="SENSOR HISTIDINE KINASE YKOH"/>
    <property type="match status" value="1"/>
</dbReference>
<evidence type="ECO:0000259" key="14">
    <source>
        <dbReference type="PROSITE" id="PS50885"/>
    </source>
</evidence>
<comment type="subcellular location">
    <subcellularLocation>
        <location evidence="2">Cell membrane</location>
    </subcellularLocation>
</comment>
<name>A0A4Q5J2D0_9ACTN</name>
<keyword evidence="9" id="KW-0902">Two-component regulatory system</keyword>
<dbReference type="EC" id="2.7.13.3" evidence="3"/>
<dbReference type="OrthoDB" id="9786919at2"/>
<evidence type="ECO:0000256" key="3">
    <source>
        <dbReference type="ARBA" id="ARBA00012438"/>
    </source>
</evidence>
<feature type="transmembrane region" description="Helical" evidence="12">
    <location>
        <begin position="159"/>
        <end position="182"/>
    </location>
</feature>
<evidence type="ECO:0000256" key="11">
    <source>
        <dbReference type="SAM" id="MobiDB-lite"/>
    </source>
</evidence>
<evidence type="ECO:0000256" key="1">
    <source>
        <dbReference type="ARBA" id="ARBA00000085"/>
    </source>
</evidence>
<dbReference type="InterPro" id="IPR050428">
    <property type="entry name" value="TCS_sensor_his_kinase"/>
</dbReference>
<keyword evidence="16" id="KW-1185">Reference proteome</keyword>
<feature type="domain" description="Histidine kinase" evidence="13">
    <location>
        <begin position="244"/>
        <end position="451"/>
    </location>
</feature>